<reference evidence="9" key="2">
    <citation type="submission" date="2022-10" db="EMBL/GenBank/DDBJ databases">
        <title>Human gut microbiome strain richness.</title>
        <authorList>
            <person name="Chen-Liaw A."/>
        </authorList>
    </citation>
    <scope>NUCLEOTIDE SEQUENCE</scope>
    <source>
        <strain evidence="9">RTP21484st1_H8_RTP21484_190118</strain>
    </source>
</reference>
<dbReference type="Pfam" id="PF07980">
    <property type="entry name" value="SusD_RagB"/>
    <property type="match status" value="1"/>
</dbReference>
<sequence length="598" mass="67356">MKLYKLYVVLSLWATGSLGLASCSDFLKEEPYAFVGPDQLGNDNAAVDLWLTGVYSKWGNNMFRYSSFPRCLELDSDYITGPDWAFSNLGAGNFQADEYATSIWTGCYNLIHRANVAIHYVNEITGADEKVKRNALGELYFQKAFSYFLLTRAYGEIPLFDVAISEGASYNQPRRPIPDVYAEIIRLLEQAAGMMYKNTDAEYQKGHVAAGTAIGLLAKVYATMGAGALPAGEKMIVKSGPSYSYNAGTKILTNPVSNTFEKTQVAGYESLNWKDCYEKAAYYAGIIMGRNPDVSYGTYRLLSFDELWKKSGFDESEHMFSVRTRSADEEYGNGVHQWYCGMQDAGGVLQKGPWVGNRFHWYCLFDNEDYRITKGVKHRFQYDSQVKNGRGYYYPGTPEYKLMATGKNMDDVKVQEPVAPFNDGLTYTNSISSNCLAFTTKYADVTDPTIGRTDAYWPFLRYADIVLIYAEAQCELNDGISQDAIDALNDIRIRSNAKEASVTGDGAIETKVELRSVIFEERAKELAYEGDRRWDLLRWGIYLDVMNSLGGINEDGTRTPYDEGSINKRREFRHLLYPLPSLEVSTNMAIDKNNPGWN</sequence>
<dbReference type="SUPFAM" id="SSF48452">
    <property type="entry name" value="TPR-like"/>
    <property type="match status" value="1"/>
</dbReference>
<organism evidence="10 11">
    <name type="scientific">Bacteroides ovatus</name>
    <dbReference type="NCBI Taxonomy" id="28116"/>
    <lineage>
        <taxon>Bacteria</taxon>
        <taxon>Pseudomonadati</taxon>
        <taxon>Bacteroidota</taxon>
        <taxon>Bacteroidia</taxon>
        <taxon>Bacteroidales</taxon>
        <taxon>Bacteroidaceae</taxon>
        <taxon>Bacteroides</taxon>
    </lineage>
</organism>
<dbReference type="InterPro" id="IPR011990">
    <property type="entry name" value="TPR-like_helical_dom_sf"/>
</dbReference>
<protein>
    <submittedName>
        <fullName evidence="9">RagB/SusD family nutrient uptake outer membrane protein</fullName>
    </submittedName>
    <submittedName>
        <fullName evidence="10">Starch-binding associating with outer membrane</fullName>
    </submittedName>
</protein>
<proteinExistence type="inferred from homology"/>
<dbReference type="EMBL" id="JAQQPO010000003">
    <property type="protein sequence ID" value="MDC7957188.1"/>
    <property type="molecule type" value="Genomic_DNA"/>
</dbReference>
<feature type="signal peptide" evidence="6">
    <location>
        <begin position="1"/>
        <end position="21"/>
    </location>
</feature>
<evidence type="ECO:0000256" key="5">
    <source>
        <dbReference type="ARBA" id="ARBA00023237"/>
    </source>
</evidence>
<dbReference type="Pfam" id="PF14322">
    <property type="entry name" value="SusD-like_3"/>
    <property type="match status" value="1"/>
</dbReference>
<gene>
    <name evidence="9" type="ORF">PQ628_03110</name>
    <name evidence="10" type="ORF">SAMN05192581_103119</name>
</gene>
<dbReference type="EMBL" id="FMYE01000031">
    <property type="protein sequence ID" value="SDB77961.1"/>
    <property type="molecule type" value="Genomic_DNA"/>
</dbReference>
<evidence type="ECO:0000256" key="2">
    <source>
        <dbReference type="ARBA" id="ARBA00006275"/>
    </source>
</evidence>
<evidence type="ECO:0000259" key="7">
    <source>
        <dbReference type="Pfam" id="PF07980"/>
    </source>
</evidence>
<evidence type="ECO:0000256" key="1">
    <source>
        <dbReference type="ARBA" id="ARBA00004442"/>
    </source>
</evidence>
<keyword evidence="5" id="KW-0998">Cell outer membrane</keyword>
<keyword evidence="3 6" id="KW-0732">Signal</keyword>
<dbReference type="Gene3D" id="1.25.40.390">
    <property type="match status" value="1"/>
</dbReference>
<evidence type="ECO:0000313" key="11">
    <source>
        <dbReference type="Proteomes" id="UP000183670"/>
    </source>
</evidence>
<dbReference type="PROSITE" id="PS51257">
    <property type="entry name" value="PROKAR_LIPOPROTEIN"/>
    <property type="match status" value="1"/>
</dbReference>
<feature type="chain" id="PRO_5014269282" evidence="6">
    <location>
        <begin position="22"/>
        <end position="598"/>
    </location>
</feature>
<feature type="domain" description="RagB/SusD" evidence="7">
    <location>
        <begin position="387"/>
        <end position="597"/>
    </location>
</feature>
<reference evidence="10 11" key="1">
    <citation type="submission" date="2016-10" db="EMBL/GenBank/DDBJ databases">
        <authorList>
            <person name="de Groot N.N."/>
        </authorList>
    </citation>
    <scope>NUCLEOTIDE SEQUENCE [LARGE SCALE GENOMIC DNA]</scope>
    <source>
        <strain evidence="10 11">NLAE-zl-C500</strain>
    </source>
</reference>
<evidence type="ECO:0000256" key="4">
    <source>
        <dbReference type="ARBA" id="ARBA00023136"/>
    </source>
</evidence>
<dbReference type="AlphaFoldDB" id="A0A1G6G7L3"/>
<dbReference type="Proteomes" id="UP000183670">
    <property type="component" value="Unassembled WGS sequence"/>
</dbReference>
<accession>A0A1G6G7L3</accession>
<evidence type="ECO:0000313" key="10">
    <source>
        <dbReference type="EMBL" id="SDB77961.1"/>
    </source>
</evidence>
<name>A0A1G6G7L3_BACOV</name>
<evidence type="ECO:0000259" key="8">
    <source>
        <dbReference type="Pfam" id="PF14322"/>
    </source>
</evidence>
<evidence type="ECO:0000256" key="3">
    <source>
        <dbReference type="ARBA" id="ARBA00022729"/>
    </source>
</evidence>
<dbReference type="InterPro" id="IPR033985">
    <property type="entry name" value="SusD-like_N"/>
</dbReference>
<comment type="subcellular location">
    <subcellularLocation>
        <location evidence="1">Cell outer membrane</location>
    </subcellularLocation>
</comment>
<evidence type="ECO:0000313" key="9">
    <source>
        <dbReference type="EMBL" id="MDC7957188.1"/>
    </source>
</evidence>
<keyword evidence="4" id="KW-0472">Membrane</keyword>
<dbReference type="InterPro" id="IPR012944">
    <property type="entry name" value="SusD_RagB_dom"/>
</dbReference>
<dbReference type="Proteomes" id="UP001215078">
    <property type="component" value="Unassembled WGS sequence"/>
</dbReference>
<dbReference type="RefSeq" id="WP_004324117.1">
    <property type="nucleotide sequence ID" value="NZ_CAKJZG010000003.1"/>
</dbReference>
<dbReference type="GO" id="GO:0009279">
    <property type="term" value="C:cell outer membrane"/>
    <property type="evidence" value="ECO:0007669"/>
    <property type="project" value="UniProtKB-SubCell"/>
</dbReference>
<evidence type="ECO:0000256" key="6">
    <source>
        <dbReference type="SAM" id="SignalP"/>
    </source>
</evidence>
<feature type="domain" description="SusD-like N-terminal" evidence="8">
    <location>
        <begin position="25"/>
        <end position="221"/>
    </location>
</feature>
<comment type="similarity">
    <text evidence="2">Belongs to the SusD family.</text>
</comment>